<dbReference type="SFLD" id="SFLDS00029">
    <property type="entry name" value="Radical_SAM"/>
    <property type="match status" value="1"/>
</dbReference>
<feature type="domain" description="Radical SAM core" evidence="1">
    <location>
        <begin position="179"/>
        <end position="418"/>
    </location>
</feature>
<name>A0ABS9MHW2_9FIRM</name>
<organism evidence="2 3">
    <name type="scientific">Anaeromassilibacillus senegalensis</name>
    <dbReference type="NCBI Taxonomy" id="1673717"/>
    <lineage>
        <taxon>Bacteria</taxon>
        <taxon>Bacillati</taxon>
        <taxon>Bacillota</taxon>
        <taxon>Clostridia</taxon>
        <taxon>Eubacteriales</taxon>
        <taxon>Acutalibacteraceae</taxon>
        <taxon>Anaeromassilibacillus</taxon>
    </lineage>
</organism>
<dbReference type="EMBL" id="JAKNHQ010000002">
    <property type="protein sequence ID" value="MCG4609817.1"/>
    <property type="molecule type" value="Genomic_DNA"/>
</dbReference>
<dbReference type="GO" id="GO:0051989">
    <property type="term" value="F:coproporphyrinogen dehydrogenase activity"/>
    <property type="evidence" value="ECO:0007669"/>
    <property type="project" value="UniProtKB-EC"/>
</dbReference>
<protein>
    <submittedName>
        <fullName evidence="2">Coproporphyrinogen dehydrogenase HemZ</fullName>
        <ecNumber evidence="2">1.3.98.3</ecNumber>
    </submittedName>
</protein>
<dbReference type="SFLD" id="SFLDG01082">
    <property type="entry name" value="B12-binding_domain_containing"/>
    <property type="match status" value="1"/>
</dbReference>
<reference evidence="2 3" key="1">
    <citation type="submission" date="2022-01" db="EMBL/GenBank/DDBJ databases">
        <title>Collection of gut derived symbiotic bacterial strains cultured from healthy donors.</title>
        <authorList>
            <person name="Lin H."/>
            <person name="Kohout C."/>
            <person name="Waligurski E."/>
            <person name="Pamer E.G."/>
        </authorList>
    </citation>
    <scope>NUCLEOTIDE SEQUENCE [LARGE SCALE GENOMIC DNA]</scope>
    <source>
        <strain evidence="2 3">DFI.7.58</strain>
    </source>
</reference>
<dbReference type="CDD" id="cd01335">
    <property type="entry name" value="Radical_SAM"/>
    <property type="match status" value="1"/>
</dbReference>
<evidence type="ECO:0000313" key="3">
    <source>
        <dbReference type="Proteomes" id="UP001298681"/>
    </source>
</evidence>
<comment type="caution">
    <text evidence="2">The sequence shown here is derived from an EMBL/GenBank/DDBJ whole genome shotgun (WGS) entry which is preliminary data.</text>
</comment>
<dbReference type="Pfam" id="PF04055">
    <property type="entry name" value="Radical_SAM"/>
    <property type="match status" value="1"/>
</dbReference>
<dbReference type="NCBIfam" id="TIGR03994">
    <property type="entry name" value="rSAM_HemZ"/>
    <property type="match status" value="1"/>
</dbReference>
<dbReference type="PANTHER" id="PTHR13932">
    <property type="entry name" value="COPROPORPHYRINIGEN III OXIDASE"/>
    <property type="match status" value="1"/>
</dbReference>
<dbReference type="Gene3D" id="3.80.30.20">
    <property type="entry name" value="tm_1862 like domain"/>
    <property type="match status" value="1"/>
</dbReference>
<dbReference type="PROSITE" id="PS51918">
    <property type="entry name" value="RADICAL_SAM"/>
    <property type="match status" value="1"/>
</dbReference>
<keyword evidence="2" id="KW-0560">Oxidoreductase</keyword>
<dbReference type="Proteomes" id="UP001298681">
    <property type="component" value="Unassembled WGS sequence"/>
</dbReference>
<dbReference type="SMART" id="SM00729">
    <property type="entry name" value="Elp3"/>
    <property type="match status" value="1"/>
</dbReference>
<dbReference type="InterPro" id="IPR007197">
    <property type="entry name" value="rSAM"/>
</dbReference>
<evidence type="ECO:0000313" key="2">
    <source>
        <dbReference type="EMBL" id="MCG4609817.1"/>
    </source>
</evidence>
<gene>
    <name evidence="2" type="primary">hemZ</name>
    <name evidence="2" type="ORF">L0P57_02505</name>
</gene>
<evidence type="ECO:0000259" key="1">
    <source>
        <dbReference type="PROSITE" id="PS51918"/>
    </source>
</evidence>
<dbReference type="InterPro" id="IPR023404">
    <property type="entry name" value="rSAM_horseshoe"/>
</dbReference>
<dbReference type="PANTHER" id="PTHR13932:SF1">
    <property type="entry name" value="OXYGEN-INDEPENDENT COPROPORPHYRINOGEN-III OXIDASE-LIKE PROTEIN HEMZ"/>
    <property type="match status" value="1"/>
</dbReference>
<dbReference type="InterPro" id="IPR058240">
    <property type="entry name" value="rSAM_sf"/>
</dbReference>
<dbReference type="SFLD" id="SFLDG01065">
    <property type="entry name" value="anaerobic_coproporphyrinogen-I"/>
    <property type="match status" value="1"/>
</dbReference>
<dbReference type="InterPro" id="IPR034505">
    <property type="entry name" value="Coproporphyrinogen-III_oxidase"/>
</dbReference>
<dbReference type="SFLD" id="SFLDF00310">
    <property type="entry name" value="oxygen-independent_coproporphy"/>
    <property type="match status" value="1"/>
</dbReference>
<sequence>MAERTLYQSAPVMRLYIAEHPFHYEMENLCRIFFPYHRIETIPCGTDGNGAHILDYGTLGAYTGMQTELGGIRLQARLFFGGRERTAEERTSLSFPGDLKELERRMGVLLFGLLTQACAYTPKWGILTGVRPIKLLRSLAERMGEEAALQSFQQDWLVSAEKTELSRITMGNEQKILSLSRPESFSLYVSIPFCPTRCSYCSFVSSSVERTAKLIPEYLELLCVEIQHTAEVAKGLGLRLESVYIGGGTPTTLSAEQLAQLLDTITAAFDMSTCREFTVEAGRPDTITAEKLKAMLPRGVTRISINPQTLNDHVLETIGRRHTAAQTLEAFSLARACGYDDINMDLIVGLPEDTMESFQETMQGVLALHPESITVHTLSLKRSARIFQDDSEPFSRDAALAGDMLDWGDAQLLQHGYAPYYLYRQSRMVGNLENTGWAKQGKESLYNVYIMDETHTILACGAGAVTKVRDPYSDQLKRIFNFKYPYEYIRRHGEMLTRKEQVRTIYEEYWRARQTLSSV</sequence>
<accession>A0ABS9MHW2</accession>
<dbReference type="EC" id="1.3.98.3" evidence="2"/>
<proteinExistence type="predicted"/>
<dbReference type="SUPFAM" id="SSF102114">
    <property type="entry name" value="Radical SAM enzymes"/>
    <property type="match status" value="1"/>
</dbReference>
<dbReference type="RefSeq" id="WP_237966373.1">
    <property type="nucleotide sequence ID" value="NZ_JAKNHQ010000002.1"/>
</dbReference>
<dbReference type="InterPro" id="IPR023995">
    <property type="entry name" value="HemZ"/>
</dbReference>
<dbReference type="InterPro" id="IPR006638">
    <property type="entry name" value="Elp3/MiaA/NifB-like_rSAM"/>
</dbReference>
<keyword evidence="3" id="KW-1185">Reference proteome</keyword>